<evidence type="ECO:0000313" key="1">
    <source>
        <dbReference type="EMBL" id="ETR66792.1"/>
    </source>
</evidence>
<reference evidence="3" key="2">
    <citation type="submission" date="2012-11" db="EMBL/GenBank/DDBJ databases">
        <authorList>
            <person name="Lucero-Rivera Y.E."/>
            <person name="Tovar-Ramirez D."/>
        </authorList>
    </citation>
    <scope>NUCLEOTIDE SEQUENCE [LARGE SCALE GENOMIC DNA]</scope>
    <source>
        <strain evidence="3">Araruama</strain>
    </source>
</reference>
<dbReference type="Proteomes" id="UP000189670">
    <property type="component" value="Unassembled WGS sequence"/>
</dbReference>
<reference evidence="1" key="1">
    <citation type="submission" date="2012-11" db="EMBL/GenBank/DDBJ databases">
        <authorList>
            <person name="Vasconcelos A.T.R."/>
            <person name="Motta C."/>
            <person name="Almeida L.G.P."/>
        </authorList>
    </citation>
    <scope>NUCLEOTIDE SEQUENCE</scope>
    <source>
        <strain evidence="1">Araruama</strain>
    </source>
</reference>
<dbReference type="AlphaFoldDB" id="A0A1V1NW10"/>
<proteinExistence type="predicted"/>
<organism evidence="1 3">
    <name type="scientific">Candidatus Magnetoglobus multicellularis str. Araruama</name>
    <dbReference type="NCBI Taxonomy" id="890399"/>
    <lineage>
        <taxon>Bacteria</taxon>
        <taxon>Pseudomonadati</taxon>
        <taxon>Thermodesulfobacteriota</taxon>
        <taxon>Desulfobacteria</taxon>
        <taxon>Desulfobacterales</taxon>
        <taxon>Desulfobacteraceae</taxon>
        <taxon>Candidatus Magnetoglobus</taxon>
    </lineage>
</organism>
<dbReference type="EMBL" id="ATBP01000798">
    <property type="protein sequence ID" value="ETR68913.1"/>
    <property type="molecule type" value="Genomic_DNA"/>
</dbReference>
<sequence length="86" mass="10154">MSELLEKGENIYSRMVFPELDTERLKGKIVAIEVESKDFFIEDTVLKAIMSGRKKYPKQRFYCKRIGYSSVYSHKGYVPLKNMEHK</sequence>
<comment type="caution">
    <text evidence="1">The sequence shown here is derived from an EMBL/GenBank/DDBJ whole genome shotgun (WGS) entry which is preliminary data.</text>
</comment>
<accession>A0A1V1NW10</accession>
<name>A0A1V1NW10_9BACT</name>
<dbReference type="EMBL" id="ATBP01001746">
    <property type="protein sequence ID" value="ETR66792.1"/>
    <property type="molecule type" value="Genomic_DNA"/>
</dbReference>
<evidence type="ECO:0000313" key="3">
    <source>
        <dbReference type="Proteomes" id="UP000189670"/>
    </source>
</evidence>
<protein>
    <submittedName>
        <fullName evidence="1">Uncharacterized protein</fullName>
    </submittedName>
</protein>
<evidence type="ECO:0000313" key="2">
    <source>
        <dbReference type="EMBL" id="ETR68913.1"/>
    </source>
</evidence>
<gene>
    <name evidence="2" type="ORF">OMM_10057</name>
    <name evidence="1" type="ORF">OMM_12338</name>
</gene>